<dbReference type="PANTHER" id="PTHR40393:SF1">
    <property type="entry name" value="LYSINE BIOSYNTHESIS PROTEIN-RELATED"/>
    <property type="match status" value="1"/>
</dbReference>
<dbReference type="Proteomes" id="UP000326553">
    <property type="component" value="Chromosome"/>
</dbReference>
<sequence length="52" mass="5657">MCPSCESDVKLDATPRQNEIVECPGCLSELEILGLDPVLLALAPEVEEDWGE</sequence>
<proteinExistence type="predicted"/>
<evidence type="ECO:0000313" key="2">
    <source>
        <dbReference type="Proteomes" id="UP000326553"/>
    </source>
</evidence>
<name>A0A5J6HWK3_STRAD</name>
<gene>
    <name evidence="1" type="ORF">CP975_34100</name>
</gene>
<dbReference type="KEGG" id="salw:CP975_34100"/>
<dbReference type="AlphaFoldDB" id="A0A5J6HWK3"/>
<dbReference type="EMBL" id="CP023695">
    <property type="protein sequence ID" value="QEV22731.1"/>
    <property type="molecule type" value="Genomic_DNA"/>
</dbReference>
<dbReference type="InterPro" id="IPR005906">
    <property type="entry name" value="LysW"/>
</dbReference>
<reference evidence="1 2" key="1">
    <citation type="submission" date="2017-09" db="EMBL/GenBank/DDBJ databases">
        <authorList>
            <person name="Lee N."/>
            <person name="Cho B.-K."/>
        </authorList>
    </citation>
    <scope>NUCLEOTIDE SEQUENCE [LARGE SCALE GENOMIC DNA]</scope>
    <source>
        <strain evidence="1 2">ATCC 12461</strain>
    </source>
</reference>
<dbReference type="Pfam" id="PF21344">
    <property type="entry name" value="Zn_ribbon_LysW"/>
    <property type="match status" value="1"/>
</dbReference>
<dbReference type="OrthoDB" id="2628219at2"/>
<dbReference type="PANTHER" id="PTHR40393">
    <property type="entry name" value="LYSINE BIOSYNTHESIS PROTEIN-RELATED-RELATED"/>
    <property type="match status" value="1"/>
</dbReference>
<dbReference type="Gene3D" id="2.20.28.160">
    <property type="match status" value="1"/>
</dbReference>
<organism evidence="1 2">
    <name type="scientific">Streptomyces alboniger</name>
    <dbReference type="NCBI Taxonomy" id="132473"/>
    <lineage>
        <taxon>Bacteria</taxon>
        <taxon>Bacillati</taxon>
        <taxon>Actinomycetota</taxon>
        <taxon>Actinomycetes</taxon>
        <taxon>Kitasatosporales</taxon>
        <taxon>Streptomycetaceae</taxon>
        <taxon>Streptomyces</taxon>
        <taxon>Streptomyces aurantiacus group</taxon>
    </lineage>
</organism>
<keyword evidence="2" id="KW-1185">Reference proteome</keyword>
<accession>A0A5J6HWK3</accession>
<protein>
    <submittedName>
        <fullName evidence="1">Lysine biosynthesis protein LysW</fullName>
    </submittedName>
</protein>
<evidence type="ECO:0000313" key="1">
    <source>
        <dbReference type="EMBL" id="QEV22731.1"/>
    </source>
</evidence>